<reference evidence="8" key="1">
    <citation type="submission" date="2016-04" db="EMBL/GenBank/DDBJ databases">
        <title>Cephalotus genome sequencing.</title>
        <authorList>
            <person name="Fukushima K."/>
            <person name="Hasebe M."/>
            <person name="Fang X."/>
        </authorList>
    </citation>
    <scope>NUCLEOTIDE SEQUENCE [LARGE SCALE GENOMIC DNA]</scope>
    <source>
        <strain evidence="8">cv. St1</strain>
    </source>
</reference>
<feature type="transmembrane region" description="Helical" evidence="6">
    <location>
        <begin position="265"/>
        <end position="287"/>
    </location>
</feature>
<dbReference type="GO" id="GO:0005345">
    <property type="term" value="F:purine nucleobase transmembrane transporter activity"/>
    <property type="evidence" value="ECO:0007669"/>
    <property type="project" value="UniProtKB-UniRule"/>
</dbReference>
<sequence length="361" mass="40680">YIYIPVQEAEKGNSNENKFAMCLLNIKWWLNIAIYTLFMHLGLSTATLLRQLYYNRDGKSNWMATLAQSAGFPVLFPYYCISQSVDHTTTGIKPNHKFEVTVALAYAILGVFLAADCVMCSIGLLYLSASTFSIICGSQLAFNAFFSFFIHSPKCTSVLNSLFLFTIFSTLLIFKTDSAYPFKQNYTIVVPCIFIASAVYGFMFFLTHFSLRKLVKRETYEVVLNRTLYQSLIATCAALVGFLGSGQWKGIKREMEEFELGKLSYITTLIEMAITSQVFSIGAVGFILEVSSLFSGVIRVLELPFVPILAIMYSQNGIMDVITFLALILGMWGFVSYAYGYYLDVFRHHVRQVSKLPLLEG</sequence>
<keyword evidence="4 6" id="KW-1133">Transmembrane helix</keyword>
<feature type="transmembrane region" description="Helical" evidence="6">
    <location>
        <begin position="157"/>
        <end position="174"/>
    </location>
</feature>
<dbReference type="InParanoid" id="A0A1Q3AVG3"/>
<gene>
    <name evidence="7" type="ORF">CFOL_v3_03267</name>
</gene>
<dbReference type="GO" id="GO:0016020">
    <property type="term" value="C:membrane"/>
    <property type="evidence" value="ECO:0007669"/>
    <property type="project" value="UniProtKB-SubCell"/>
</dbReference>
<feature type="transmembrane region" description="Helical" evidence="6">
    <location>
        <begin position="186"/>
        <end position="207"/>
    </location>
</feature>
<keyword evidence="5 6" id="KW-0472">Membrane</keyword>
<comment type="similarity">
    <text evidence="1 6">Belongs to the purine permeases (TC 2.A.7.14) family.</text>
</comment>
<comment type="subcellular location">
    <subcellularLocation>
        <location evidence="6">Membrane</location>
        <topology evidence="6">Multi-pass membrane protein</topology>
    </subcellularLocation>
</comment>
<comment type="caution">
    <text evidence="7">The sequence shown here is derived from an EMBL/GenBank/DDBJ whole genome shotgun (WGS) entry which is preliminary data.</text>
</comment>
<dbReference type="EMBL" id="BDDD01000122">
    <property type="protein sequence ID" value="GAV59736.1"/>
    <property type="molecule type" value="Genomic_DNA"/>
</dbReference>
<keyword evidence="8" id="KW-1185">Reference proteome</keyword>
<feature type="transmembrane region" description="Helical" evidence="6">
    <location>
        <begin position="103"/>
        <end position="127"/>
    </location>
</feature>
<dbReference type="PANTHER" id="PTHR31376">
    <property type="entry name" value="OS09G0467300 PROTEIN-RELATED"/>
    <property type="match status" value="1"/>
</dbReference>
<dbReference type="Proteomes" id="UP000187406">
    <property type="component" value="Unassembled WGS sequence"/>
</dbReference>
<evidence type="ECO:0000256" key="4">
    <source>
        <dbReference type="ARBA" id="ARBA00022989"/>
    </source>
</evidence>
<feature type="transmembrane region" description="Helical" evidence="6">
    <location>
        <begin position="227"/>
        <end position="244"/>
    </location>
</feature>
<dbReference type="InterPro" id="IPR030182">
    <property type="entry name" value="PUP_plant"/>
</dbReference>
<feature type="transmembrane region" description="Helical" evidence="6">
    <location>
        <begin position="321"/>
        <end position="342"/>
    </location>
</feature>
<feature type="transmembrane region" description="Helical" evidence="6">
    <location>
        <begin position="293"/>
        <end position="314"/>
    </location>
</feature>
<feature type="transmembrane region" description="Helical" evidence="6">
    <location>
        <begin position="28"/>
        <end position="49"/>
    </location>
</feature>
<dbReference type="GO" id="GO:0015211">
    <property type="term" value="F:purine nucleoside transmembrane transporter activity"/>
    <property type="evidence" value="ECO:0007669"/>
    <property type="project" value="UniProtKB-UniRule"/>
</dbReference>
<dbReference type="Pfam" id="PF16913">
    <property type="entry name" value="PUNUT"/>
    <property type="match status" value="1"/>
</dbReference>
<evidence type="ECO:0000256" key="6">
    <source>
        <dbReference type="RuleBase" id="RU368015"/>
    </source>
</evidence>
<evidence type="ECO:0000313" key="8">
    <source>
        <dbReference type="Proteomes" id="UP000187406"/>
    </source>
</evidence>
<evidence type="ECO:0000256" key="1">
    <source>
        <dbReference type="ARBA" id="ARBA00006213"/>
    </source>
</evidence>
<proteinExistence type="inferred from homology"/>
<evidence type="ECO:0000313" key="7">
    <source>
        <dbReference type="EMBL" id="GAV59736.1"/>
    </source>
</evidence>
<feature type="non-terminal residue" evidence="7">
    <location>
        <position position="1"/>
    </location>
</feature>
<feature type="transmembrane region" description="Helical" evidence="6">
    <location>
        <begin position="61"/>
        <end position="79"/>
    </location>
</feature>
<evidence type="ECO:0000256" key="3">
    <source>
        <dbReference type="ARBA" id="ARBA00022692"/>
    </source>
</evidence>
<keyword evidence="3 6" id="KW-0812">Transmembrane</keyword>
<organism evidence="7 8">
    <name type="scientific">Cephalotus follicularis</name>
    <name type="common">Albany pitcher plant</name>
    <dbReference type="NCBI Taxonomy" id="3775"/>
    <lineage>
        <taxon>Eukaryota</taxon>
        <taxon>Viridiplantae</taxon>
        <taxon>Streptophyta</taxon>
        <taxon>Embryophyta</taxon>
        <taxon>Tracheophyta</taxon>
        <taxon>Spermatophyta</taxon>
        <taxon>Magnoliopsida</taxon>
        <taxon>eudicotyledons</taxon>
        <taxon>Gunneridae</taxon>
        <taxon>Pentapetalae</taxon>
        <taxon>rosids</taxon>
        <taxon>fabids</taxon>
        <taxon>Oxalidales</taxon>
        <taxon>Cephalotaceae</taxon>
        <taxon>Cephalotus</taxon>
    </lineage>
</organism>
<protein>
    <recommendedName>
        <fullName evidence="6">Probable purine permease</fullName>
    </recommendedName>
</protein>
<dbReference type="AlphaFoldDB" id="A0A1Q3AVG3"/>
<dbReference type="STRING" id="3775.A0A1Q3AVG3"/>
<accession>A0A1Q3AVG3</accession>
<feature type="transmembrane region" description="Helical" evidence="6">
    <location>
        <begin position="134"/>
        <end position="151"/>
    </location>
</feature>
<name>A0A1Q3AVG3_CEPFO</name>
<keyword evidence="2 6" id="KW-0813">Transport</keyword>
<evidence type="ECO:0000256" key="5">
    <source>
        <dbReference type="ARBA" id="ARBA00023136"/>
    </source>
</evidence>
<dbReference type="PANTHER" id="PTHR31376:SF17">
    <property type="entry name" value="PURINE PERMEASE 21-RELATED"/>
    <property type="match status" value="1"/>
</dbReference>
<evidence type="ECO:0000256" key="2">
    <source>
        <dbReference type="ARBA" id="ARBA00022448"/>
    </source>
</evidence>
<dbReference type="OrthoDB" id="1717816at2759"/>